<proteinExistence type="predicted"/>
<name>A0A2W5DRZ1_9BURK</name>
<keyword evidence="1" id="KW-0472">Membrane</keyword>
<sequence length="436" mass="47954">MSQALLLPQNDELRLVLHNEVHARPSARIALPALVTYVAVLNEGISRAQEHAHLSALPGQQHLALDELSGNFLRLRFDGFSLKWERHSEFTRYSIVQPLPAGTLPSAATLDALQPEVSAEWLSRIPGRTVAAMKVLMLERTMDSPAHAYREGSAWFDDDAVFASTMGGWHSLVLADFQLRGTGFEHVVVIAEPGMPPSRAGRVCQRLLELETYRLMALRGLPVAKALTPMLSRAETQLAEITEGLERRNVSESALLDALIATAAQVEHATAEHQYRFSATEAYHAIVERRIAELHEGKLPGVQTLGEFMQRRLSPAIATVSAAAGRLSGLSERIGRISALLRTRVDIATEAQNQQLLSQLGEGQQTQLRMQATVEGLSLAAITYYVVSLVAYGLKALKTEGWLPISPELATGLAVPLVLAGVWWTTRRIHRRFFGH</sequence>
<keyword evidence="1" id="KW-0812">Transmembrane</keyword>
<gene>
    <name evidence="2" type="ORF">DI603_13005</name>
</gene>
<keyword evidence="1" id="KW-1133">Transmembrane helix</keyword>
<evidence type="ECO:0000313" key="2">
    <source>
        <dbReference type="EMBL" id="PZP31280.1"/>
    </source>
</evidence>
<dbReference type="AlphaFoldDB" id="A0A2W5DRZ1"/>
<dbReference type="InterPro" id="IPR021830">
    <property type="entry name" value="DUF3422"/>
</dbReference>
<dbReference type="Proteomes" id="UP000249633">
    <property type="component" value="Unassembled WGS sequence"/>
</dbReference>
<protein>
    <submittedName>
        <fullName evidence="2">DUF3422 domain-containing protein</fullName>
    </submittedName>
</protein>
<reference evidence="2 3" key="1">
    <citation type="submission" date="2017-08" db="EMBL/GenBank/DDBJ databases">
        <title>Infants hospitalized years apart are colonized by the same room-sourced microbial strains.</title>
        <authorList>
            <person name="Brooks B."/>
            <person name="Olm M.R."/>
            <person name="Firek B.A."/>
            <person name="Baker R."/>
            <person name="Thomas B.C."/>
            <person name="Morowitz M.J."/>
            <person name="Banfield J.F."/>
        </authorList>
    </citation>
    <scope>NUCLEOTIDE SEQUENCE [LARGE SCALE GENOMIC DNA]</scope>
    <source>
        <strain evidence="2">S2_012_000_R2_81</strain>
    </source>
</reference>
<dbReference type="Pfam" id="PF11902">
    <property type="entry name" value="DUF3422"/>
    <property type="match status" value="1"/>
</dbReference>
<comment type="caution">
    <text evidence="2">The sequence shown here is derived from an EMBL/GenBank/DDBJ whole genome shotgun (WGS) entry which is preliminary data.</text>
</comment>
<feature type="transmembrane region" description="Helical" evidence="1">
    <location>
        <begin position="409"/>
        <end position="426"/>
    </location>
</feature>
<organism evidence="2 3">
    <name type="scientific">Roseateles depolymerans</name>
    <dbReference type="NCBI Taxonomy" id="76731"/>
    <lineage>
        <taxon>Bacteria</taxon>
        <taxon>Pseudomonadati</taxon>
        <taxon>Pseudomonadota</taxon>
        <taxon>Betaproteobacteria</taxon>
        <taxon>Burkholderiales</taxon>
        <taxon>Sphaerotilaceae</taxon>
        <taxon>Roseateles</taxon>
    </lineage>
</organism>
<accession>A0A2W5DRZ1</accession>
<dbReference type="EMBL" id="QFOD01000011">
    <property type="protein sequence ID" value="PZP31280.1"/>
    <property type="molecule type" value="Genomic_DNA"/>
</dbReference>
<evidence type="ECO:0000313" key="3">
    <source>
        <dbReference type="Proteomes" id="UP000249633"/>
    </source>
</evidence>
<evidence type="ECO:0000256" key="1">
    <source>
        <dbReference type="SAM" id="Phobius"/>
    </source>
</evidence>